<dbReference type="InterPro" id="IPR029052">
    <property type="entry name" value="Metallo-depent_PP-like"/>
</dbReference>
<gene>
    <name evidence="3" type="ORF">GNF81_17240</name>
</gene>
<feature type="domain" description="Calcineurin-like phosphoesterase" evidence="2">
    <location>
        <begin position="7"/>
        <end position="66"/>
    </location>
</feature>
<feature type="non-terminal residue" evidence="3">
    <location>
        <position position="196"/>
    </location>
</feature>
<protein>
    <recommendedName>
        <fullName evidence="2">Calcineurin-like phosphoesterase domain-containing protein</fullName>
    </recommendedName>
</protein>
<sequence>ELLKKELEWLKEDVKNSDKKLKVLLTHQPPYYTNPDGGNALIKEMLPPVVDELGIDLVFSGHDHAYGRTKKLKNGVEDNEGAIYIVGGTTGQKHYQAVNDGSFEVYNDENTGIYTTLEFNNGEARIVAKKADGTIIDDFSLDKKPPEITINGVEDNKVYTDSKVKIQVSVDEEAEVSMTLNGEVYNGEEISKEGKY</sequence>
<evidence type="ECO:0000313" key="4">
    <source>
        <dbReference type="Proteomes" id="UP001289066"/>
    </source>
</evidence>
<dbReference type="SUPFAM" id="SSF56300">
    <property type="entry name" value="Metallo-dependent phosphatases"/>
    <property type="match status" value="1"/>
</dbReference>
<organism evidence="3 4">
    <name type="scientific">Clostridium perfringens</name>
    <dbReference type="NCBI Taxonomy" id="1502"/>
    <lineage>
        <taxon>Bacteria</taxon>
        <taxon>Bacillati</taxon>
        <taxon>Bacillota</taxon>
        <taxon>Clostridia</taxon>
        <taxon>Eubacteriales</taxon>
        <taxon>Clostridiaceae</taxon>
        <taxon>Clostridium</taxon>
    </lineage>
</organism>
<dbReference type="Gene3D" id="3.60.21.10">
    <property type="match status" value="1"/>
</dbReference>
<dbReference type="Proteomes" id="UP001289066">
    <property type="component" value="Unassembled WGS sequence"/>
</dbReference>
<keyword evidence="1" id="KW-0732">Signal</keyword>
<evidence type="ECO:0000259" key="2">
    <source>
        <dbReference type="Pfam" id="PF00149"/>
    </source>
</evidence>
<dbReference type="GO" id="GO:0003993">
    <property type="term" value="F:acid phosphatase activity"/>
    <property type="evidence" value="ECO:0007669"/>
    <property type="project" value="InterPro"/>
</dbReference>
<evidence type="ECO:0000256" key="1">
    <source>
        <dbReference type="ARBA" id="ARBA00022729"/>
    </source>
</evidence>
<dbReference type="InterPro" id="IPR039331">
    <property type="entry name" value="PAPs-like"/>
</dbReference>
<dbReference type="AlphaFoldDB" id="A0AAW9J4R2"/>
<name>A0AAW9J4R2_CLOPF</name>
<dbReference type="RefSeq" id="WP_322412908.1">
    <property type="nucleotide sequence ID" value="NZ_WNVG01000557.1"/>
</dbReference>
<accession>A0AAW9J4R2</accession>
<evidence type="ECO:0000313" key="3">
    <source>
        <dbReference type="EMBL" id="MDZ5034447.1"/>
    </source>
</evidence>
<dbReference type="EMBL" id="WNVG01000557">
    <property type="protein sequence ID" value="MDZ5034447.1"/>
    <property type="molecule type" value="Genomic_DNA"/>
</dbReference>
<dbReference type="PANTHER" id="PTHR22953">
    <property type="entry name" value="ACID PHOSPHATASE RELATED"/>
    <property type="match status" value="1"/>
</dbReference>
<dbReference type="Pfam" id="PF00149">
    <property type="entry name" value="Metallophos"/>
    <property type="match status" value="1"/>
</dbReference>
<reference evidence="3" key="1">
    <citation type="submission" date="2019-11" db="EMBL/GenBank/DDBJ databases">
        <title>Characterization of Clostridium perfringens isolates from swine manure treated agricultural soils.</title>
        <authorList>
            <person name="Wushke S.T."/>
        </authorList>
    </citation>
    <scope>NUCLEOTIDE SEQUENCE</scope>
    <source>
        <strain evidence="3">X15</strain>
    </source>
</reference>
<dbReference type="PANTHER" id="PTHR22953:SF153">
    <property type="entry name" value="PURPLE ACID PHOSPHATASE"/>
    <property type="match status" value="1"/>
</dbReference>
<proteinExistence type="predicted"/>
<feature type="non-terminal residue" evidence="3">
    <location>
        <position position="1"/>
    </location>
</feature>
<comment type="caution">
    <text evidence="3">The sequence shown here is derived from an EMBL/GenBank/DDBJ whole genome shotgun (WGS) entry which is preliminary data.</text>
</comment>
<dbReference type="InterPro" id="IPR004843">
    <property type="entry name" value="Calcineurin-like_PHP"/>
</dbReference>